<evidence type="ECO:0000313" key="1">
    <source>
        <dbReference type="EMBL" id="TDF97725.1"/>
    </source>
</evidence>
<sequence>MRDEPVMPLLPQAAAVADVRQPFICTGIDGCRAGWIAVTLTDAADSAQLSVHPSIESLWESRRQSKLLLIDMPIGLISAGTEERLCDRLARQRLRPHRMSSIFPVPVRAVLTAATYEEAGAINRRLAGRGLSKQSWHLVPKICELDILLRARKTPAAVSGKRIRKYALPRWPAHRCGTIKRRTRAISSGWSCSAPYIPGRTMRSETAC</sequence>
<dbReference type="OrthoDB" id="9811476at2"/>
<dbReference type="AlphaFoldDB" id="A0A4R5KRV9"/>
<organism evidence="1 2">
    <name type="scientific">Paenibacillus piri</name>
    <dbReference type="NCBI Taxonomy" id="2547395"/>
    <lineage>
        <taxon>Bacteria</taxon>
        <taxon>Bacillati</taxon>
        <taxon>Bacillota</taxon>
        <taxon>Bacilli</taxon>
        <taxon>Bacillales</taxon>
        <taxon>Paenibacillaceae</taxon>
        <taxon>Paenibacillus</taxon>
    </lineage>
</organism>
<dbReference type="InterPro" id="IPR007362">
    <property type="entry name" value="DUF429"/>
</dbReference>
<dbReference type="Pfam" id="PF04250">
    <property type="entry name" value="DUF429"/>
    <property type="match status" value="1"/>
</dbReference>
<name>A0A4R5KRV9_9BACL</name>
<dbReference type="EMBL" id="SMRT01000005">
    <property type="protein sequence ID" value="TDF97725.1"/>
    <property type="molecule type" value="Genomic_DNA"/>
</dbReference>
<proteinExistence type="predicted"/>
<gene>
    <name evidence="1" type="ORF">E1757_14110</name>
</gene>
<keyword evidence="2" id="KW-1185">Reference proteome</keyword>
<dbReference type="Proteomes" id="UP000295636">
    <property type="component" value="Unassembled WGS sequence"/>
</dbReference>
<accession>A0A4R5KRV9</accession>
<comment type="caution">
    <text evidence="1">The sequence shown here is derived from an EMBL/GenBank/DDBJ whole genome shotgun (WGS) entry which is preliminary data.</text>
</comment>
<reference evidence="1 2" key="1">
    <citation type="submission" date="2019-03" db="EMBL/GenBank/DDBJ databases">
        <title>This is whole genome sequence of Paenibacillus sp MS74 strain.</title>
        <authorList>
            <person name="Trinh H.N."/>
        </authorList>
    </citation>
    <scope>NUCLEOTIDE SEQUENCE [LARGE SCALE GENOMIC DNA]</scope>
    <source>
        <strain evidence="1 2">MS74</strain>
    </source>
</reference>
<evidence type="ECO:0000313" key="2">
    <source>
        <dbReference type="Proteomes" id="UP000295636"/>
    </source>
</evidence>
<protein>
    <submittedName>
        <fullName evidence="1">DUF429 domain-containing protein</fullName>
    </submittedName>
</protein>